<evidence type="ECO:0000313" key="2">
    <source>
        <dbReference type="EMBL" id="CDR47837.1"/>
    </source>
</evidence>
<name>A0A061BD00_CYBFA</name>
<evidence type="ECO:0000256" key="1">
    <source>
        <dbReference type="SAM" id="MobiDB-lite"/>
    </source>
</evidence>
<proteinExistence type="predicted"/>
<dbReference type="VEuPathDB" id="FungiDB:BON22_4958"/>
<sequence length="417" mass="47354">MPYTRSPKPQYHTPSARYVAPDEYTEVYTHTPRETMLPTRKPVLRAPIGLTPILALHHSYQQVSLQLPYEPDVVVHDSNAPANYTSGITTMYGPTPLVAAIKVQTEEYNNDFPVSFNPRNTPNMPHKEKVSKWISEIPMYPLVPTSDAGFLMPSAGETAWFNDCYPGVVATLSSDSCSEEDEEDEEDQYSLWDIGLDLGTAQKSRVRGEVTKFGRQFGLFVDHEDVMEYQSHKITRYVRKMYAMDLSEAVRQGEKPELPSSFSDVLSVSHCTSTSLREVYDHERALDSSRISAPLEPPRYNTATATAPMQLHKRVLRSMKTYKPTERSPSKTPSDQLRLSPITRGSHTKTKSKSLTYIPRSFEQLALQMPLQTKENKESSGVKELYNELEVLEDVDKYNSLEWTGQSSLKINQESWI</sequence>
<accession>A0A061BD00</accession>
<reference evidence="2" key="1">
    <citation type="journal article" date="2014" name="Genome Announc.">
        <title>Genome sequence of the yeast Cyberlindnera fabianii (Hansenula fabianii).</title>
        <authorList>
            <person name="Freel K.C."/>
            <person name="Sarilar V."/>
            <person name="Neuveglise C."/>
            <person name="Devillers H."/>
            <person name="Friedrich A."/>
            <person name="Schacherer J."/>
        </authorList>
    </citation>
    <scope>NUCLEOTIDE SEQUENCE</scope>
    <source>
        <strain evidence="2">YJS4271</strain>
    </source>
</reference>
<organism evidence="2">
    <name type="scientific">Cyberlindnera fabianii</name>
    <name type="common">Yeast</name>
    <name type="synonym">Hansenula fabianii</name>
    <dbReference type="NCBI Taxonomy" id="36022"/>
    <lineage>
        <taxon>Eukaryota</taxon>
        <taxon>Fungi</taxon>
        <taxon>Dikarya</taxon>
        <taxon>Ascomycota</taxon>
        <taxon>Saccharomycotina</taxon>
        <taxon>Saccharomycetes</taxon>
        <taxon>Phaffomycetales</taxon>
        <taxon>Phaffomycetaceae</taxon>
        <taxon>Cyberlindnera</taxon>
    </lineage>
</organism>
<gene>
    <name evidence="2" type="ORF">CYFA0S_38e00430g</name>
</gene>
<feature type="region of interest" description="Disordered" evidence="1">
    <location>
        <begin position="320"/>
        <end position="354"/>
    </location>
</feature>
<protein>
    <submittedName>
        <fullName evidence="2">CYFA0S38e00430g1_1</fullName>
    </submittedName>
</protein>
<dbReference type="OrthoDB" id="3981267at2759"/>
<dbReference type="EMBL" id="LK052923">
    <property type="protein sequence ID" value="CDR47837.1"/>
    <property type="molecule type" value="Genomic_DNA"/>
</dbReference>
<dbReference type="AlphaFoldDB" id="A0A061BD00"/>